<dbReference type="CDD" id="cd15465">
    <property type="entry name" value="bS6_mito"/>
    <property type="match status" value="1"/>
</dbReference>
<dbReference type="InterPro" id="IPR000529">
    <property type="entry name" value="Ribosomal_bS6"/>
</dbReference>
<evidence type="ECO:0000256" key="1">
    <source>
        <dbReference type="ARBA" id="ARBA00009512"/>
    </source>
</evidence>
<keyword evidence="4" id="KW-0689">Ribosomal protein</keyword>
<dbReference type="GO" id="GO:0005840">
    <property type="term" value="C:ribosome"/>
    <property type="evidence" value="ECO:0007669"/>
    <property type="project" value="UniProtKB-KW"/>
</dbReference>
<gene>
    <name evidence="4" type="primary">MRPS6</name>
    <name evidence="4" type="ORF">Ciccas_008842</name>
</gene>
<comment type="similarity">
    <text evidence="1">Belongs to the bacterial ribosomal protein bS6 family.</text>
</comment>
<dbReference type="PANTHER" id="PTHR21011">
    <property type="entry name" value="MITOCHONDRIAL 28S RIBOSOMAL PROTEIN S6"/>
    <property type="match status" value="1"/>
</dbReference>
<dbReference type="AlphaFoldDB" id="A0ABD2Q1H1"/>
<dbReference type="EMBL" id="JBJKFK010001646">
    <property type="protein sequence ID" value="KAL3312566.1"/>
    <property type="molecule type" value="Genomic_DNA"/>
</dbReference>
<organism evidence="4 5">
    <name type="scientific">Cichlidogyrus casuarinus</name>
    <dbReference type="NCBI Taxonomy" id="1844966"/>
    <lineage>
        <taxon>Eukaryota</taxon>
        <taxon>Metazoa</taxon>
        <taxon>Spiralia</taxon>
        <taxon>Lophotrochozoa</taxon>
        <taxon>Platyhelminthes</taxon>
        <taxon>Monogenea</taxon>
        <taxon>Monopisthocotylea</taxon>
        <taxon>Dactylogyridea</taxon>
        <taxon>Ancyrocephalidae</taxon>
        <taxon>Cichlidogyrus</taxon>
    </lineage>
</organism>
<keyword evidence="4" id="KW-0687">Ribonucleoprotein</keyword>
<evidence type="ECO:0000256" key="3">
    <source>
        <dbReference type="ARBA" id="ARBA00035365"/>
    </source>
</evidence>
<dbReference type="InterPro" id="IPR035980">
    <property type="entry name" value="Ribosomal_bS6_sf"/>
</dbReference>
<proteinExistence type="inferred from homology"/>
<dbReference type="Proteomes" id="UP001626550">
    <property type="component" value="Unassembled WGS sequence"/>
</dbReference>
<dbReference type="InterPro" id="IPR014717">
    <property type="entry name" value="Transl_elong_EF1B/ribsomal_bS6"/>
</dbReference>
<reference evidence="4 5" key="1">
    <citation type="submission" date="2024-11" db="EMBL/GenBank/DDBJ databases">
        <title>Adaptive evolution of stress response genes in parasites aligns with host niche diversity.</title>
        <authorList>
            <person name="Hahn C."/>
            <person name="Resl P."/>
        </authorList>
    </citation>
    <scope>NUCLEOTIDE SEQUENCE [LARGE SCALE GENOMIC DNA]</scope>
    <source>
        <strain evidence="4">EGGRZ-B1_66</strain>
        <tissue evidence="4">Body</tissue>
    </source>
</reference>
<evidence type="ECO:0000313" key="4">
    <source>
        <dbReference type="EMBL" id="KAL3312566.1"/>
    </source>
</evidence>
<protein>
    <recommendedName>
        <fullName evidence="2">Small ribosomal subunit protein bS6m</fullName>
    </recommendedName>
    <alternativeName>
        <fullName evidence="3">28S ribosomal protein S6, mitochondrial</fullName>
    </alternativeName>
</protein>
<dbReference type="PANTHER" id="PTHR21011:SF1">
    <property type="entry name" value="SMALL RIBOSOMAL SUBUNIT PROTEIN BS6M"/>
    <property type="match status" value="1"/>
</dbReference>
<evidence type="ECO:0000256" key="2">
    <source>
        <dbReference type="ARBA" id="ARBA00035170"/>
    </source>
</evidence>
<sequence>MAKYEMSLILRKLAEPEMKSALKRHILRLINKQSVVYDVENLGLRRLPNVYHIQREPQYEGHYFLIKFDAPNGVIRNARKEATKDTDIIRCFAALSDDKWTPPCQDPQADVCEFGEIRNPNHEFTNRRRHNYRHY</sequence>
<dbReference type="SUPFAM" id="SSF54995">
    <property type="entry name" value="Ribosomal protein S6"/>
    <property type="match status" value="1"/>
</dbReference>
<keyword evidence="5" id="KW-1185">Reference proteome</keyword>
<dbReference type="Gene3D" id="3.30.70.60">
    <property type="match status" value="1"/>
</dbReference>
<accession>A0ABD2Q1H1</accession>
<dbReference type="Pfam" id="PF01250">
    <property type="entry name" value="Ribosomal_S6"/>
    <property type="match status" value="1"/>
</dbReference>
<name>A0ABD2Q1H1_9PLAT</name>
<dbReference type="GO" id="GO:0005737">
    <property type="term" value="C:cytoplasm"/>
    <property type="evidence" value="ECO:0007669"/>
    <property type="project" value="UniProtKB-ARBA"/>
</dbReference>
<evidence type="ECO:0000313" key="5">
    <source>
        <dbReference type="Proteomes" id="UP001626550"/>
    </source>
</evidence>
<comment type="caution">
    <text evidence="4">The sequence shown here is derived from an EMBL/GenBank/DDBJ whole genome shotgun (WGS) entry which is preliminary data.</text>
</comment>